<feature type="transmembrane region" description="Helical" evidence="7">
    <location>
        <begin position="112"/>
        <end position="132"/>
    </location>
</feature>
<dbReference type="GO" id="GO:0016020">
    <property type="term" value="C:membrane"/>
    <property type="evidence" value="ECO:0007669"/>
    <property type="project" value="UniProtKB-SubCell"/>
</dbReference>
<reference evidence="9 10" key="1">
    <citation type="submission" date="2018-09" db="EMBL/GenBank/DDBJ databases">
        <title>Bacillus saliacetes sp. nov., isolated from Thai shrimp paste (Ka-pi).</title>
        <authorList>
            <person name="Daroonpunt R."/>
            <person name="Tanasupawat S."/>
            <person name="Yiamsombut S."/>
        </authorList>
    </citation>
    <scope>NUCLEOTIDE SEQUENCE [LARGE SCALE GENOMIC DNA]</scope>
    <source>
        <strain evidence="9 10">SKP7-4</strain>
    </source>
</reference>
<evidence type="ECO:0000256" key="4">
    <source>
        <dbReference type="ARBA" id="ARBA00022692"/>
    </source>
</evidence>
<evidence type="ECO:0000313" key="10">
    <source>
        <dbReference type="Proteomes" id="UP000265801"/>
    </source>
</evidence>
<comment type="similarity">
    <text evidence="3">Belongs to the peptidase M50B family.</text>
</comment>
<sequence length="161" mass="18758">MDLFTLSDMWTFFLAFFLTLPIVTLVHEAGHVLAARMFGAKINFTIGAGKRLFKIGPLEVKRMYFMDGWCQYDKLKYDRKWVHILIYLSGSIANLIVILLVNYLIYQGTLPVHIFFYQFVYFSVYFIFFSLFPFKTGEGQPSDGLAIYEVIKYGRKADPLD</sequence>
<protein>
    <recommendedName>
        <fullName evidence="8">Peptidase M50 domain-containing protein</fullName>
    </recommendedName>
</protein>
<feature type="transmembrane region" description="Helical" evidence="7">
    <location>
        <begin position="84"/>
        <end position="106"/>
    </location>
</feature>
<organism evidence="9 10">
    <name type="scientific">Bacillus salacetis</name>
    <dbReference type="NCBI Taxonomy" id="2315464"/>
    <lineage>
        <taxon>Bacteria</taxon>
        <taxon>Bacillati</taxon>
        <taxon>Bacillota</taxon>
        <taxon>Bacilli</taxon>
        <taxon>Bacillales</taxon>
        <taxon>Bacillaceae</taxon>
        <taxon>Bacillus</taxon>
    </lineage>
</organism>
<evidence type="ECO:0000256" key="2">
    <source>
        <dbReference type="ARBA" id="ARBA00004141"/>
    </source>
</evidence>
<evidence type="ECO:0000313" key="9">
    <source>
        <dbReference type="EMBL" id="RIW38420.1"/>
    </source>
</evidence>
<dbReference type="EMBL" id="QXIR01000002">
    <property type="protein sequence ID" value="RIW38420.1"/>
    <property type="molecule type" value="Genomic_DNA"/>
</dbReference>
<dbReference type="Proteomes" id="UP000265801">
    <property type="component" value="Unassembled WGS sequence"/>
</dbReference>
<accession>A0A3A1R5U6</accession>
<evidence type="ECO:0000256" key="5">
    <source>
        <dbReference type="ARBA" id="ARBA00022989"/>
    </source>
</evidence>
<feature type="domain" description="Peptidase M50" evidence="8">
    <location>
        <begin position="15"/>
        <end position="113"/>
    </location>
</feature>
<evidence type="ECO:0000256" key="7">
    <source>
        <dbReference type="SAM" id="Phobius"/>
    </source>
</evidence>
<proteinExistence type="inferred from homology"/>
<keyword evidence="5 7" id="KW-1133">Transmembrane helix</keyword>
<evidence type="ECO:0000259" key="8">
    <source>
        <dbReference type="Pfam" id="PF02163"/>
    </source>
</evidence>
<comment type="caution">
    <text evidence="9">The sequence shown here is derived from an EMBL/GenBank/DDBJ whole genome shotgun (WGS) entry which is preliminary data.</text>
</comment>
<evidence type="ECO:0000256" key="1">
    <source>
        <dbReference type="ARBA" id="ARBA00001947"/>
    </source>
</evidence>
<name>A0A3A1R5U6_9BACI</name>
<dbReference type="GO" id="GO:0006508">
    <property type="term" value="P:proteolysis"/>
    <property type="evidence" value="ECO:0007669"/>
    <property type="project" value="InterPro"/>
</dbReference>
<dbReference type="InterPro" id="IPR008915">
    <property type="entry name" value="Peptidase_M50"/>
</dbReference>
<keyword evidence="6 7" id="KW-0472">Membrane</keyword>
<comment type="cofactor">
    <cofactor evidence="1">
        <name>Zn(2+)</name>
        <dbReference type="ChEBI" id="CHEBI:29105"/>
    </cofactor>
</comment>
<evidence type="ECO:0000256" key="6">
    <source>
        <dbReference type="ARBA" id="ARBA00023136"/>
    </source>
</evidence>
<dbReference type="RefSeq" id="WP_119545318.1">
    <property type="nucleotide sequence ID" value="NZ_QXIR01000002.1"/>
</dbReference>
<dbReference type="Pfam" id="PF02163">
    <property type="entry name" value="Peptidase_M50"/>
    <property type="match status" value="1"/>
</dbReference>
<keyword evidence="10" id="KW-1185">Reference proteome</keyword>
<evidence type="ECO:0000256" key="3">
    <source>
        <dbReference type="ARBA" id="ARBA00007931"/>
    </source>
</evidence>
<feature type="transmembrane region" description="Helical" evidence="7">
    <location>
        <begin position="12"/>
        <end position="34"/>
    </location>
</feature>
<dbReference type="AlphaFoldDB" id="A0A3A1R5U6"/>
<comment type="subcellular location">
    <subcellularLocation>
        <location evidence="2">Membrane</location>
        <topology evidence="2">Multi-pass membrane protein</topology>
    </subcellularLocation>
</comment>
<gene>
    <name evidence="9" type="ORF">D3H55_02470</name>
</gene>
<dbReference type="OrthoDB" id="849477at2"/>
<keyword evidence="4 7" id="KW-0812">Transmembrane</keyword>